<sequence>MFLVVINPTRTYYGTPISIYIQVMKIAIVSLTAAAVLLFAPSGCPTPLPASTATKELTDAMEKFVTATEAFKRDGEALPQQPPVPQIKADSVRASFEEVFNKWNLVTKTAPNGCPKSQAMMDDYVKNGAAHMNATHAARYKELFNAAMTGQHDACIIEDAVARVKDVSGDLAKYAGMGKNRLTFC</sequence>
<name>A0A507DKR2_9FUNG</name>
<gene>
    <name evidence="1" type="ORF">SeLEV6574_g00259</name>
</gene>
<comment type="caution">
    <text evidence="1">The sequence shown here is derived from an EMBL/GenBank/DDBJ whole genome shotgun (WGS) entry which is preliminary data.</text>
</comment>
<reference evidence="1 2" key="1">
    <citation type="journal article" date="2019" name="Sci. Rep.">
        <title>Comparative genomics of chytrid fungi reveal insights into the obligate biotrophic and pathogenic lifestyle of Synchytrium endobioticum.</title>
        <authorList>
            <person name="van de Vossenberg B.T.L.H."/>
            <person name="Warris S."/>
            <person name="Nguyen H.D.T."/>
            <person name="van Gent-Pelzer M.P.E."/>
            <person name="Joly D.L."/>
            <person name="van de Geest H.C."/>
            <person name="Bonants P.J.M."/>
            <person name="Smith D.S."/>
            <person name="Levesque C.A."/>
            <person name="van der Lee T.A.J."/>
        </authorList>
    </citation>
    <scope>NUCLEOTIDE SEQUENCE [LARGE SCALE GENOMIC DNA]</scope>
    <source>
        <strain evidence="1 2">LEV6574</strain>
    </source>
</reference>
<dbReference type="AlphaFoldDB" id="A0A507DKR2"/>
<protein>
    <submittedName>
        <fullName evidence="1">Uncharacterized protein</fullName>
    </submittedName>
</protein>
<evidence type="ECO:0000313" key="1">
    <source>
        <dbReference type="EMBL" id="TPX51470.1"/>
    </source>
</evidence>
<dbReference type="Proteomes" id="UP000320475">
    <property type="component" value="Unassembled WGS sequence"/>
</dbReference>
<organism evidence="1 2">
    <name type="scientific">Synchytrium endobioticum</name>
    <dbReference type="NCBI Taxonomy" id="286115"/>
    <lineage>
        <taxon>Eukaryota</taxon>
        <taxon>Fungi</taxon>
        <taxon>Fungi incertae sedis</taxon>
        <taxon>Chytridiomycota</taxon>
        <taxon>Chytridiomycota incertae sedis</taxon>
        <taxon>Chytridiomycetes</taxon>
        <taxon>Synchytriales</taxon>
        <taxon>Synchytriaceae</taxon>
        <taxon>Synchytrium</taxon>
    </lineage>
</organism>
<proteinExistence type="predicted"/>
<dbReference type="EMBL" id="QEAM01000004">
    <property type="protein sequence ID" value="TPX51470.1"/>
    <property type="molecule type" value="Genomic_DNA"/>
</dbReference>
<accession>A0A507DKR2</accession>
<evidence type="ECO:0000313" key="2">
    <source>
        <dbReference type="Proteomes" id="UP000320475"/>
    </source>
</evidence>